<sequence length="175" mass="19722">MSALLQSPEEIEIDNQKIMNIIEGLEHFKSRMPTLSIYNSINLQNALTEVTNQRKVISNQIIVCGIIGLCIFGSGIYVLYKIVNKISILSPDLEIPLIIITSLIIVVLSILASFIYKLNKIGESLANKHLALSTFNKMQPLLQNTNNDTSYEYRDVVKRILDSLNNMIDNTQNII</sequence>
<proteinExistence type="predicted"/>
<accession>A0A316ECK4</accession>
<dbReference type="RefSeq" id="WP_109742037.1">
    <property type="nucleotide sequence ID" value="NZ_QGGO01000005.1"/>
</dbReference>
<dbReference type="Proteomes" id="UP000245489">
    <property type="component" value="Unassembled WGS sequence"/>
</dbReference>
<feature type="transmembrane region" description="Helical" evidence="1">
    <location>
        <begin position="95"/>
        <end position="116"/>
    </location>
</feature>
<keyword evidence="1" id="KW-1133">Transmembrane helix</keyword>
<keyword evidence="3" id="KW-1185">Reference proteome</keyword>
<gene>
    <name evidence="2" type="ORF">LV89_01277</name>
</gene>
<comment type="caution">
    <text evidence="2">The sequence shown here is derived from an EMBL/GenBank/DDBJ whole genome shotgun (WGS) entry which is preliminary data.</text>
</comment>
<organism evidence="2 3">
    <name type="scientific">Arcicella aurantiaca</name>
    <dbReference type="NCBI Taxonomy" id="591202"/>
    <lineage>
        <taxon>Bacteria</taxon>
        <taxon>Pseudomonadati</taxon>
        <taxon>Bacteroidota</taxon>
        <taxon>Cytophagia</taxon>
        <taxon>Cytophagales</taxon>
        <taxon>Flectobacillaceae</taxon>
        <taxon>Arcicella</taxon>
    </lineage>
</organism>
<keyword evidence="1" id="KW-0472">Membrane</keyword>
<dbReference type="EMBL" id="QGGO01000005">
    <property type="protein sequence ID" value="PWK27870.1"/>
    <property type="molecule type" value="Genomic_DNA"/>
</dbReference>
<dbReference type="AlphaFoldDB" id="A0A316ECK4"/>
<evidence type="ECO:0000256" key="1">
    <source>
        <dbReference type="SAM" id="Phobius"/>
    </source>
</evidence>
<protein>
    <submittedName>
        <fullName evidence="2">Uncharacterized protein</fullName>
    </submittedName>
</protein>
<name>A0A316ECK4_9BACT</name>
<evidence type="ECO:0000313" key="2">
    <source>
        <dbReference type="EMBL" id="PWK27870.1"/>
    </source>
</evidence>
<feature type="transmembrane region" description="Helical" evidence="1">
    <location>
        <begin position="61"/>
        <end position="83"/>
    </location>
</feature>
<reference evidence="2 3" key="1">
    <citation type="submission" date="2018-05" db="EMBL/GenBank/DDBJ databases">
        <title>Genomic Encyclopedia of Archaeal and Bacterial Type Strains, Phase II (KMG-II): from individual species to whole genera.</title>
        <authorList>
            <person name="Goeker M."/>
        </authorList>
    </citation>
    <scope>NUCLEOTIDE SEQUENCE [LARGE SCALE GENOMIC DNA]</scope>
    <source>
        <strain evidence="2 3">DSM 22214</strain>
    </source>
</reference>
<keyword evidence="1" id="KW-0812">Transmembrane</keyword>
<evidence type="ECO:0000313" key="3">
    <source>
        <dbReference type="Proteomes" id="UP000245489"/>
    </source>
</evidence>